<feature type="transmembrane region" description="Helical" evidence="1">
    <location>
        <begin position="241"/>
        <end position="264"/>
    </location>
</feature>
<keyword evidence="1" id="KW-1133">Transmembrane helix</keyword>
<gene>
    <name evidence="3" type="ORF">OFUS_LOCUS22250</name>
</gene>
<dbReference type="CDD" id="cd00037">
    <property type="entry name" value="CLECT"/>
    <property type="match status" value="1"/>
</dbReference>
<dbReference type="PROSITE" id="PS50041">
    <property type="entry name" value="C_TYPE_LECTIN_2"/>
    <property type="match status" value="1"/>
</dbReference>
<dbReference type="SUPFAM" id="SSF56436">
    <property type="entry name" value="C-type lectin-like"/>
    <property type="match status" value="1"/>
</dbReference>
<reference evidence="3" key="1">
    <citation type="submission" date="2022-03" db="EMBL/GenBank/DDBJ databases">
        <authorList>
            <person name="Martin C."/>
        </authorList>
    </citation>
    <scope>NUCLEOTIDE SEQUENCE</scope>
</reference>
<accession>A0A8S4PWT2</accession>
<dbReference type="InterPro" id="IPR001304">
    <property type="entry name" value="C-type_lectin-like"/>
</dbReference>
<keyword evidence="4" id="KW-1185">Reference proteome</keyword>
<evidence type="ECO:0000259" key="2">
    <source>
        <dbReference type="PROSITE" id="PS50041"/>
    </source>
</evidence>
<dbReference type="Gene3D" id="3.10.100.10">
    <property type="entry name" value="Mannose-Binding Protein A, subunit A"/>
    <property type="match status" value="1"/>
</dbReference>
<dbReference type="PANTHER" id="PTHR22803">
    <property type="entry name" value="MANNOSE, PHOSPHOLIPASE, LECTIN RECEPTOR RELATED"/>
    <property type="match status" value="1"/>
</dbReference>
<evidence type="ECO:0000313" key="3">
    <source>
        <dbReference type="EMBL" id="CAH1798063.1"/>
    </source>
</evidence>
<comment type="caution">
    <text evidence="3">The sequence shown here is derived from an EMBL/GenBank/DDBJ whole genome shotgun (WGS) entry which is preliminary data.</text>
</comment>
<keyword evidence="1" id="KW-0812">Transmembrane</keyword>
<dbReference type="Pfam" id="PF00059">
    <property type="entry name" value="Lectin_C"/>
    <property type="match status" value="1"/>
</dbReference>
<evidence type="ECO:0000313" key="4">
    <source>
        <dbReference type="Proteomes" id="UP000749559"/>
    </source>
</evidence>
<dbReference type="InterPro" id="IPR016187">
    <property type="entry name" value="CTDL_fold"/>
</dbReference>
<dbReference type="InterPro" id="IPR016186">
    <property type="entry name" value="C-type_lectin-like/link_sf"/>
</dbReference>
<proteinExistence type="predicted"/>
<dbReference type="Proteomes" id="UP000749559">
    <property type="component" value="Unassembled WGS sequence"/>
</dbReference>
<dbReference type="AlphaFoldDB" id="A0A8S4PWT2"/>
<organism evidence="3 4">
    <name type="scientific">Owenia fusiformis</name>
    <name type="common">Polychaete worm</name>
    <dbReference type="NCBI Taxonomy" id="6347"/>
    <lineage>
        <taxon>Eukaryota</taxon>
        <taxon>Metazoa</taxon>
        <taxon>Spiralia</taxon>
        <taxon>Lophotrochozoa</taxon>
        <taxon>Annelida</taxon>
        <taxon>Polychaeta</taxon>
        <taxon>Sedentaria</taxon>
        <taxon>Canalipalpata</taxon>
        <taxon>Sabellida</taxon>
        <taxon>Oweniida</taxon>
        <taxon>Oweniidae</taxon>
        <taxon>Owenia</taxon>
    </lineage>
</organism>
<name>A0A8S4PWT2_OWEFU</name>
<evidence type="ECO:0000256" key="1">
    <source>
        <dbReference type="SAM" id="Phobius"/>
    </source>
</evidence>
<sequence>MEIIYLDSGLSYWFIGLERHTVYKNFSFWVDGSAVTYTNWGSKIVGTTVLSEPDGLLLGEDCTVVIRKIINKTVQYKWHDVQCNRRQAFICKGFYNSSGPCGPDATTVMTKSINDTTVYDTTTAHDTTAHDTTSGMISTTTENISTQNNTTNEYLTPTITTNNKEITTNKPEITSHTTMTIITAIKSTKPETTRMTLIQDTTKGGHQIPETSPSQNMSLPPLSIYKREPEEMTFYKDPITLALGGLGLIIFLSLIGGTICIDIMTLTRTCKRRYPIRTKRRKRRKTVTVEFSKMTRSEACHECFMSVEAQHI</sequence>
<feature type="domain" description="C-type lectin" evidence="2">
    <location>
        <begin position="1"/>
        <end position="92"/>
    </location>
</feature>
<keyword evidence="1" id="KW-0472">Membrane</keyword>
<dbReference type="EMBL" id="CAIIXF020000010">
    <property type="protein sequence ID" value="CAH1798063.1"/>
    <property type="molecule type" value="Genomic_DNA"/>
</dbReference>
<protein>
    <recommendedName>
        <fullName evidence="2">C-type lectin domain-containing protein</fullName>
    </recommendedName>
</protein>
<dbReference type="InterPro" id="IPR050111">
    <property type="entry name" value="C-type_lectin/snaclec_domain"/>
</dbReference>